<organism evidence="5 6">
    <name type="scientific">Kaistella flava</name>
    <name type="common">ex Peng et al. 2021</name>
    <dbReference type="NCBI Taxonomy" id="2038776"/>
    <lineage>
        <taxon>Bacteria</taxon>
        <taxon>Pseudomonadati</taxon>
        <taxon>Bacteroidota</taxon>
        <taxon>Flavobacteriia</taxon>
        <taxon>Flavobacteriales</taxon>
        <taxon>Weeksellaceae</taxon>
        <taxon>Chryseobacterium group</taxon>
        <taxon>Kaistella</taxon>
    </lineage>
</organism>
<comment type="similarity">
    <text evidence="1">Belongs to the AAA ATPase family.</text>
</comment>
<keyword evidence="6" id="KW-1185">Reference proteome</keyword>
<reference evidence="5 6" key="1">
    <citation type="submission" date="2019-05" db="EMBL/GenBank/DDBJ databases">
        <title>Chryseobacterium sp. isolated from King George Island, maritime Antarctica.</title>
        <authorList>
            <person name="Peng X."/>
        </authorList>
    </citation>
    <scope>NUCLEOTIDE SEQUENCE [LARGE SCALE GENOMIC DNA]</scope>
    <source>
        <strain evidence="5 6">7-3A</strain>
    </source>
</reference>
<dbReference type="GO" id="GO:0016887">
    <property type="term" value="F:ATP hydrolysis activity"/>
    <property type="evidence" value="ECO:0007669"/>
    <property type="project" value="InterPro"/>
</dbReference>
<evidence type="ECO:0000256" key="1">
    <source>
        <dbReference type="ARBA" id="ARBA00006914"/>
    </source>
</evidence>
<accession>A0A7M2Y6Q8</accession>
<keyword evidence="3" id="KW-0067">ATP-binding</keyword>
<dbReference type="Proteomes" id="UP000594195">
    <property type="component" value="Chromosome"/>
</dbReference>
<dbReference type="KEGG" id="kfa:Q73A0000_04980"/>
<dbReference type="Pfam" id="PF00004">
    <property type="entry name" value="AAA"/>
    <property type="match status" value="1"/>
</dbReference>
<protein>
    <submittedName>
        <fullName evidence="5">AAA family ATPase</fullName>
    </submittedName>
</protein>
<dbReference type="InterPro" id="IPR027417">
    <property type="entry name" value="P-loop_NTPase"/>
</dbReference>
<dbReference type="InterPro" id="IPR003959">
    <property type="entry name" value="ATPase_AAA_core"/>
</dbReference>
<proteinExistence type="inferred from homology"/>
<dbReference type="CDD" id="cd19481">
    <property type="entry name" value="RecA-like_protease"/>
    <property type="match status" value="1"/>
</dbReference>
<dbReference type="SMART" id="SM00382">
    <property type="entry name" value="AAA"/>
    <property type="match status" value="1"/>
</dbReference>
<dbReference type="InterPro" id="IPR003593">
    <property type="entry name" value="AAA+_ATPase"/>
</dbReference>
<name>A0A7M2Y6Q8_9FLAO</name>
<dbReference type="PANTHER" id="PTHR23073">
    <property type="entry name" value="26S PROTEASOME REGULATORY SUBUNIT"/>
    <property type="match status" value="1"/>
</dbReference>
<evidence type="ECO:0000313" key="5">
    <source>
        <dbReference type="EMBL" id="QOW09766.1"/>
    </source>
</evidence>
<dbReference type="AlphaFoldDB" id="A0A7M2Y6Q8"/>
<dbReference type="SUPFAM" id="SSF52540">
    <property type="entry name" value="P-loop containing nucleoside triphosphate hydrolases"/>
    <property type="match status" value="1"/>
</dbReference>
<keyword evidence="2" id="KW-0547">Nucleotide-binding</keyword>
<dbReference type="Gene3D" id="3.40.50.300">
    <property type="entry name" value="P-loop containing nucleotide triphosphate hydrolases"/>
    <property type="match status" value="1"/>
</dbReference>
<evidence type="ECO:0000259" key="4">
    <source>
        <dbReference type="SMART" id="SM00382"/>
    </source>
</evidence>
<dbReference type="GO" id="GO:0005524">
    <property type="term" value="F:ATP binding"/>
    <property type="evidence" value="ECO:0007669"/>
    <property type="project" value="UniProtKB-KW"/>
</dbReference>
<dbReference type="InterPro" id="IPR050221">
    <property type="entry name" value="26S_Proteasome_ATPase"/>
</dbReference>
<sequence length="553" mass="64026">METKFNFKVLDCIEKIYNTSKESQLKDALFIEIESEVKLLSDYLKLNAIETVLFANAFAMWFETSNFSDVFDHFGLTKFQVLKYRESIETLYSRNLLMNKNSRKKQISTYELSQNLINSISKNEVLKYSKIAESTEPKNFVDILEEFDKMSDQLGDQLISHLDFREYVSTICDENIEMPMFREIKNYQLEVFETYFLLDTIWDAIKNGDNDFNTNVIMTVDDYFAHKSQALKHVKKVANKETKLSKLDLIDISKEDFFSKHNAKVSKKVTDFLREHENVIIDEVSKEYSKLIKTEDIPEKKLFFNTDETAQLNQISAILSEDKFNEMQQRLKDKSMPIGVTAIFHGVPGTGKTESVYQLAKQTGRKIYKVDISSTKSMWFGESQKLVKKIFTQYNEMKLTEDLCPILLFNEADAVIGKRKSAGSSNVADTENAIQNIILEEMEKFNGILFATTNLVENMDAAFERRFLFKVKFEQPSLENAAKIWCEKFPFLSDKESIVLAETFNFSGGEMENIARKSAMQEILTGEKLLFEEIKNLCKNEKWSGEEKGKIGF</sequence>
<evidence type="ECO:0000256" key="2">
    <source>
        <dbReference type="ARBA" id="ARBA00022741"/>
    </source>
</evidence>
<evidence type="ECO:0000313" key="6">
    <source>
        <dbReference type="Proteomes" id="UP000594195"/>
    </source>
</evidence>
<dbReference type="EMBL" id="CP040442">
    <property type="protein sequence ID" value="QOW09766.1"/>
    <property type="molecule type" value="Genomic_DNA"/>
</dbReference>
<gene>
    <name evidence="5" type="ORF">Q73A0000_04980</name>
</gene>
<evidence type="ECO:0000256" key="3">
    <source>
        <dbReference type="ARBA" id="ARBA00022840"/>
    </source>
</evidence>
<dbReference type="RefSeq" id="WP_193812981.1">
    <property type="nucleotide sequence ID" value="NZ_CP040442.1"/>
</dbReference>
<feature type="domain" description="AAA+ ATPase" evidence="4">
    <location>
        <begin position="338"/>
        <end position="477"/>
    </location>
</feature>